<feature type="binding site" evidence="8">
    <location>
        <position position="217"/>
    </location>
    <ligand>
        <name>L-glutamine</name>
        <dbReference type="ChEBI" id="CHEBI:58359"/>
    </ligand>
</feature>
<comment type="subunit">
    <text evidence="8">Composed of two chains; the small (or glutamine) chain promotes the hydrolysis of glutamine to ammonia, which is used by the large (or ammonia) chain to synthesize carbamoyl phosphate. Tetramer of heterodimers (alpha,beta)4.</text>
</comment>
<reference evidence="10 11" key="1">
    <citation type="journal article" date="2015" name="Genome Announc.">
        <title>Expanding the biotechnology potential of lactobacilli through comparative genomics of 213 strains and associated genera.</title>
        <authorList>
            <person name="Sun Z."/>
            <person name="Harris H.M."/>
            <person name="McCann A."/>
            <person name="Guo C."/>
            <person name="Argimon S."/>
            <person name="Zhang W."/>
            <person name="Yang X."/>
            <person name="Jeffery I.B."/>
            <person name="Cooney J.C."/>
            <person name="Kagawa T.F."/>
            <person name="Liu W."/>
            <person name="Song Y."/>
            <person name="Salvetti E."/>
            <person name="Wrobel A."/>
            <person name="Rasinkangas P."/>
            <person name="Parkhill J."/>
            <person name="Rea M.C."/>
            <person name="O'Sullivan O."/>
            <person name="Ritari J."/>
            <person name="Douillard F.P."/>
            <person name="Paul Ross R."/>
            <person name="Yang R."/>
            <person name="Briner A.E."/>
            <person name="Felis G.E."/>
            <person name="de Vos W.M."/>
            <person name="Barrangou R."/>
            <person name="Klaenhammer T.R."/>
            <person name="Caufield P.W."/>
            <person name="Cui Y."/>
            <person name="Zhang H."/>
            <person name="O'Toole P.W."/>
        </authorList>
    </citation>
    <scope>NUCLEOTIDE SEQUENCE [LARGE SCALE GENOMIC DNA]</scope>
    <source>
        <strain evidence="10 11">DSM 15945</strain>
    </source>
</reference>
<dbReference type="NCBIfam" id="TIGR01368">
    <property type="entry name" value="CPSaseIIsmall"/>
    <property type="match status" value="1"/>
</dbReference>
<feature type="active site" evidence="8">
    <location>
        <position position="327"/>
    </location>
</feature>
<feature type="binding site" evidence="8">
    <location>
        <position position="284"/>
    </location>
    <ligand>
        <name>L-glutamine</name>
        <dbReference type="ChEBI" id="CHEBI:58359"/>
    </ligand>
</feature>
<proteinExistence type="inferred from homology"/>
<evidence type="ECO:0000256" key="5">
    <source>
        <dbReference type="ARBA" id="ARBA00022840"/>
    </source>
</evidence>
<evidence type="ECO:0000256" key="6">
    <source>
        <dbReference type="ARBA" id="ARBA00022962"/>
    </source>
</evidence>
<comment type="similarity">
    <text evidence="2 8">Belongs to the CarA family.</text>
</comment>
<feature type="binding site" evidence="8">
    <location>
        <position position="215"/>
    </location>
    <ligand>
        <name>L-glutamine</name>
        <dbReference type="ChEBI" id="CHEBI:58359"/>
    </ligand>
</feature>
<dbReference type="GO" id="GO:0004359">
    <property type="term" value="F:glutaminase activity"/>
    <property type="evidence" value="ECO:0007669"/>
    <property type="project" value="RHEA"/>
</dbReference>
<dbReference type="Pfam" id="PF00988">
    <property type="entry name" value="CPSase_sm_chain"/>
    <property type="match status" value="1"/>
</dbReference>
<dbReference type="SUPFAM" id="SSF52317">
    <property type="entry name" value="Class I glutamine amidotransferase-like"/>
    <property type="match status" value="1"/>
</dbReference>
<evidence type="ECO:0000313" key="10">
    <source>
        <dbReference type="EMBL" id="KRL85049.1"/>
    </source>
</evidence>
<keyword evidence="5 8" id="KW-0067">ATP-binding</keyword>
<keyword evidence="3 8" id="KW-0436">Ligase</keyword>
<dbReference type="GO" id="GO:0006526">
    <property type="term" value="P:L-arginine biosynthetic process"/>
    <property type="evidence" value="ECO:0007669"/>
    <property type="project" value="UniProtKB-UniRule"/>
</dbReference>
<keyword evidence="8" id="KW-0028">Amino-acid biosynthesis</keyword>
<dbReference type="AlphaFoldDB" id="A0A0R1TUN4"/>
<protein>
    <recommendedName>
        <fullName evidence="8">Carbamoyl phosphate synthase small chain</fullName>
        <ecNumber evidence="8">6.3.5.5</ecNumber>
    </recommendedName>
    <alternativeName>
        <fullName evidence="8">Carbamoyl phosphate synthetase glutamine chain</fullName>
    </alternativeName>
</protein>
<evidence type="ECO:0000256" key="1">
    <source>
        <dbReference type="ARBA" id="ARBA00005077"/>
    </source>
</evidence>
<comment type="pathway">
    <text evidence="8">Pyrimidine metabolism; UMP biosynthesis via de novo pathway; (S)-dihydroorotate from bicarbonate: step 1/3.</text>
</comment>
<dbReference type="InterPro" id="IPR029062">
    <property type="entry name" value="Class_I_gatase-like"/>
</dbReference>
<evidence type="ECO:0000256" key="2">
    <source>
        <dbReference type="ARBA" id="ARBA00007800"/>
    </source>
</evidence>
<dbReference type="CDD" id="cd01744">
    <property type="entry name" value="GATase1_CPSase"/>
    <property type="match status" value="1"/>
</dbReference>
<dbReference type="RefSeq" id="WP_056957028.1">
    <property type="nucleotide sequence ID" value="NZ_AZFJ01000054.1"/>
</dbReference>
<keyword evidence="11" id="KW-1185">Reference proteome</keyword>
<dbReference type="PATRIC" id="fig|1423783.4.peg.1887"/>
<keyword evidence="8" id="KW-0055">Arginine biosynthesis</keyword>
<dbReference type="PANTHER" id="PTHR43418">
    <property type="entry name" value="MULTIFUNCTIONAL TRYPTOPHAN BIOSYNTHESIS PROTEIN-RELATED"/>
    <property type="match status" value="1"/>
</dbReference>
<dbReference type="InterPro" id="IPR036480">
    <property type="entry name" value="CarbP_synth_ssu_N_sf"/>
</dbReference>
<keyword evidence="4 8" id="KW-0547">Nucleotide-binding</keyword>
<dbReference type="HAMAP" id="MF_01209">
    <property type="entry name" value="CPSase_S_chain"/>
    <property type="match status" value="1"/>
</dbReference>
<dbReference type="PANTHER" id="PTHR43418:SF7">
    <property type="entry name" value="CARBAMOYL-PHOSPHATE SYNTHASE SMALL CHAIN"/>
    <property type="match status" value="1"/>
</dbReference>
<dbReference type="InterPro" id="IPR035686">
    <property type="entry name" value="CPSase_GATase1"/>
</dbReference>
<evidence type="ECO:0000256" key="3">
    <source>
        <dbReference type="ARBA" id="ARBA00022598"/>
    </source>
</evidence>
<dbReference type="UniPathway" id="UPA00068">
    <property type="reaction ID" value="UER00171"/>
</dbReference>
<evidence type="ECO:0000256" key="7">
    <source>
        <dbReference type="ARBA" id="ARBA00048816"/>
    </source>
</evidence>
<evidence type="ECO:0000259" key="9">
    <source>
        <dbReference type="SMART" id="SM01097"/>
    </source>
</evidence>
<dbReference type="InterPro" id="IPR050472">
    <property type="entry name" value="Anth_synth/Amidotransfase"/>
</dbReference>
<name>A0A0R1TUN4_9LACO</name>
<feature type="binding site" evidence="8">
    <location>
        <position position="286"/>
    </location>
    <ligand>
        <name>L-glutamine</name>
        <dbReference type="ChEBI" id="CHEBI:58359"/>
    </ligand>
</feature>
<dbReference type="Pfam" id="PF00117">
    <property type="entry name" value="GATase"/>
    <property type="match status" value="1"/>
</dbReference>
<feature type="active site" description="Nucleophile" evidence="8">
    <location>
        <position position="242"/>
    </location>
</feature>
<dbReference type="SUPFAM" id="SSF52021">
    <property type="entry name" value="Carbamoyl phosphate synthetase, small subunit N-terminal domain"/>
    <property type="match status" value="1"/>
</dbReference>
<dbReference type="GO" id="GO:0005524">
    <property type="term" value="F:ATP binding"/>
    <property type="evidence" value="ECO:0007669"/>
    <property type="project" value="UniProtKB-UniRule"/>
</dbReference>
<comment type="function">
    <text evidence="8">Small subunit of the glutamine-dependent carbamoyl phosphate synthetase (CPSase). CPSase catalyzes the formation of carbamoyl phosphate from the ammonia moiety of glutamine, carbonate, and phosphate donated by ATP, constituting the first step of 2 biosynthetic pathways, one leading to arginine and/or urea and the other to pyrimidine nucleotides. The small subunit (glutamine amidotransferase) binds and cleaves glutamine to supply the large subunit with the substrate ammonia.</text>
</comment>
<comment type="pathway">
    <text evidence="1 8">Amino-acid biosynthesis; L-arginine biosynthesis; carbamoyl phosphate from bicarbonate: step 1/1.</text>
</comment>
<dbReference type="InterPro" id="IPR017926">
    <property type="entry name" value="GATASE"/>
</dbReference>
<evidence type="ECO:0000256" key="8">
    <source>
        <dbReference type="HAMAP-Rule" id="MF_01209"/>
    </source>
</evidence>
<feature type="binding site" evidence="8">
    <location>
        <position position="287"/>
    </location>
    <ligand>
        <name>L-glutamine</name>
        <dbReference type="ChEBI" id="CHEBI:58359"/>
    </ligand>
</feature>
<dbReference type="PRINTS" id="PR00099">
    <property type="entry name" value="CPSGATASE"/>
</dbReference>
<dbReference type="UniPathway" id="UPA00070">
    <property type="reaction ID" value="UER00115"/>
</dbReference>
<dbReference type="GO" id="GO:0006541">
    <property type="term" value="P:glutamine metabolic process"/>
    <property type="evidence" value="ECO:0007669"/>
    <property type="project" value="InterPro"/>
</dbReference>
<dbReference type="GO" id="GO:0044205">
    <property type="term" value="P:'de novo' UMP biosynthetic process"/>
    <property type="evidence" value="ECO:0007669"/>
    <property type="project" value="UniProtKB-UniRule"/>
</dbReference>
<sequence length="363" mass="39271">MQRFLVLANGSVYPGTAFGSTQPVTGEIVFTTGMTGYQEAITDASYHHQILTFTYPLIGNYGINNHDDEANGPQASAIVVHEVARHPRNWRCDLSLTDWATANNLPGITGVDTRALTREIREVGVMNAALVDEVTPAVIDSLQTPVPVTQPQTVPTITTSADASQYRVGVIDFGLKRSILRALHERGVQTVTFPPTTSAAAIMASGVDGVLLSNGPGNPTDHADVLPTIRQLQTLLPLMAICLGHQLFALANGATTFKLKFGHRGFNHAVRDLQRGTTAFTSQNHGYAVDPQSLAGTQLTVTHVEITDHTVEGLRLQDHDAFSVQFHPDATPGPHDYTYLFDDFIATIAAHHQPQEAYHAQAQ</sequence>
<organism evidence="10 11">
    <name type="scientific">Lacticaseibacillus pantheris DSM 15945 = JCM 12539 = NBRC 106106</name>
    <dbReference type="NCBI Taxonomy" id="1423783"/>
    <lineage>
        <taxon>Bacteria</taxon>
        <taxon>Bacillati</taxon>
        <taxon>Bacillota</taxon>
        <taxon>Bacilli</taxon>
        <taxon>Lactobacillales</taxon>
        <taxon>Lactobacillaceae</taxon>
        <taxon>Lacticaseibacillus</taxon>
    </lineage>
</organism>
<dbReference type="Proteomes" id="UP000051922">
    <property type="component" value="Unassembled WGS sequence"/>
</dbReference>
<dbReference type="PRINTS" id="PR00097">
    <property type="entry name" value="ANTSNTHASEII"/>
</dbReference>
<evidence type="ECO:0000313" key="11">
    <source>
        <dbReference type="Proteomes" id="UP000051922"/>
    </source>
</evidence>
<dbReference type="EC" id="6.3.5.5" evidence="8"/>
<feature type="active site" evidence="8">
    <location>
        <position position="329"/>
    </location>
</feature>
<dbReference type="PRINTS" id="PR00096">
    <property type="entry name" value="GATASE"/>
</dbReference>
<keyword evidence="8" id="KW-0665">Pyrimidine biosynthesis</keyword>
<dbReference type="InterPro" id="IPR002474">
    <property type="entry name" value="CarbamoylP_synth_ssu_N"/>
</dbReference>
<accession>A0A0R1TUN4</accession>
<dbReference type="Gene3D" id="3.40.50.880">
    <property type="match status" value="1"/>
</dbReference>
<feature type="binding site" evidence="8">
    <location>
        <position position="246"/>
    </location>
    <ligand>
        <name>L-glutamine</name>
        <dbReference type="ChEBI" id="CHEBI:58359"/>
    </ligand>
</feature>
<dbReference type="InterPro" id="IPR006274">
    <property type="entry name" value="CarbamoylP_synth_ssu"/>
</dbReference>
<evidence type="ECO:0000256" key="4">
    <source>
        <dbReference type="ARBA" id="ARBA00022741"/>
    </source>
</evidence>
<feature type="binding site" evidence="8">
    <location>
        <position position="243"/>
    </location>
    <ligand>
        <name>L-glutamine</name>
        <dbReference type="ChEBI" id="CHEBI:58359"/>
    </ligand>
</feature>
<dbReference type="OrthoDB" id="9804328at2"/>
<dbReference type="STRING" id="1423783.FC50_GL001842"/>
<comment type="catalytic activity">
    <reaction evidence="8">
        <text>L-glutamine + H2O = L-glutamate + NH4(+)</text>
        <dbReference type="Rhea" id="RHEA:15889"/>
        <dbReference type="ChEBI" id="CHEBI:15377"/>
        <dbReference type="ChEBI" id="CHEBI:28938"/>
        <dbReference type="ChEBI" id="CHEBI:29985"/>
        <dbReference type="ChEBI" id="CHEBI:58359"/>
    </reaction>
</comment>
<dbReference type="PROSITE" id="PS51273">
    <property type="entry name" value="GATASE_TYPE_1"/>
    <property type="match status" value="1"/>
</dbReference>
<comment type="catalytic activity">
    <reaction evidence="7 8">
        <text>hydrogencarbonate + L-glutamine + 2 ATP + H2O = carbamoyl phosphate + L-glutamate + 2 ADP + phosphate + 2 H(+)</text>
        <dbReference type="Rhea" id="RHEA:18633"/>
        <dbReference type="ChEBI" id="CHEBI:15377"/>
        <dbReference type="ChEBI" id="CHEBI:15378"/>
        <dbReference type="ChEBI" id="CHEBI:17544"/>
        <dbReference type="ChEBI" id="CHEBI:29985"/>
        <dbReference type="ChEBI" id="CHEBI:30616"/>
        <dbReference type="ChEBI" id="CHEBI:43474"/>
        <dbReference type="ChEBI" id="CHEBI:58228"/>
        <dbReference type="ChEBI" id="CHEBI:58359"/>
        <dbReference type="ChEBI" id="CHEBI:456216"/>
        <dbReference type="EC" id="6.3.5.5"/>
    </reaction>
</comment>
<comment type="caution">
    <text evidence="10">The sequence shown here is derived from an EMBL/GenBank/DDBJ whole genome shotgun (WGS) entry which is preliminary data.</text>
</comment>
<dbReference type="Gene3D" id="3.50.30.20">
    <property type="entry name" value="Carbamoyl-phosphate synthase small subunit, N-terminal domain"/>
    <property type="match status" value="1"/>
</dbReference>
<dbReference type="NCBIfam" id="NF009475">
    <property type="entry name" value="PRK12838.1"/>
    <property type="match status" value="1"/>
</dbReference>
<gene>
    <name evidence="8" type="primary">carA</name>
    <name evidence="10" type="ORF">FC50_GL001842</name>
</gene>
<keyword evidence="6 8" id="KW-0315">Glutamine amidotransferase</keyword>
<feature type="region of interest" description="CPSase" evidence="8">
    <location>
        <begin position="1"/>
        <end position="166"/>
    </location>
</feature>
<feature type="domain" description="Carbamoyl-phosphate synthase small subunit N-terminal" evidence="9">
    <location>
        <begin position="1"/>
        <end position="131"/>
    </location>
</feature>
<dbReference type="GO" id="GO:0004088">
    <property type="term" value="F:carbamoyl-phosphate synthase (glutamine-hydrolyzing) activity"/>
    <property type="evidence" value="ECO:0007669"/>
    <property type="project" value="UniProtKB-UniRule"/>
</dbReference>
<feature type="binding site" evidence="8">
    <location>
        <position position="45"/>
    </location>
    <ligand>
        <name>L-glutamine</name>
        <dbReference type="ChEBI" id="CHEBI:58359"/>
    </ligand>
</feature>
<dbReference type="EMBL" id="AZFJ01000054">
    <property type="protein sequence ID" value="KRL85049.1"/>
    <property type="molecule type" value="Genomic_DNA"/>
</dbReference>
<dbReference type="GO" id="GO:0006207">
    <property type="term" value="P:'de novo' pyrimidine nucleobase biosynthetic process"/>
    <property type="evidence" value="ECO:0007669"/>
    <property type="project" value="InterPro"/>
</dbReference>
<dbReference type="SMART" id="SM01097">
    <property type="entry name" value="CPSase_sm_chain"/>
    <property type="match status" value="1"/>
</dbReference>